<dbReference type="Proteomes" id="UP001550378">
    <property type="component" value="Unassembled WGS sequence"/>
</dbReference>
<keyword evidence="2" id="KW-1185">Reference proteome</keyword>
<organism evidence="1 2">
    <name type="scientific">Streptomyces lavendulocolor</name>
    <dbReference type="NCBI Taxonomy" id="67316"/>
    <lineage>
        <taxon>Bacteria</taxon>
        <taxon>Bacillati</taxon>
        <taxon>Actinomycetota</taxon>
        <taxon>Actinomycetes</taxon>
        <taxon>Kitasatosporales</taxon>
        <taxon>Streptomycetaceae</taxon>
        <taxon>Streptomyces</taxon>
    </lineage>
</organism>
<evidence type="ECO:0000313" key="2">
    <source>
        <dbReference type="Proteomes" id="UP001550378"/>
    </source>
</evidence>
<dbReference type="RefSeq" id="WP_359652568.1">
    <property type="nucleotide sequence ID" value="NZ_JBEXZP010000007.1"/>
</dbReference>
<sequence>MDFDALYSANFKLLDDTVSDWTSMLTKLEDLKKDAEDGLHKQANKADWAGYNAAVSREFIGKTAGEFGDAVTQATSIRNIMRDTRDELKTQQRLLKEAIERGRGKNLTVTVNGGGFTVRENPEQKAPGGQTDVDALRDELQGILNKATEIDSTASTSLKALVDLKDQGFSDARYGSRDEAANAVKEAERLAALARKKPQDLTAADFDTLKSGLEKYSGDEIFAARFASTLGAQGTLDFWGGISDPRQAYRVGHERVEQYDDLQRHLSLTLATATQADTPDMSRWKSEMVTLGDQPVNKSSGSMGFQVMSNLMRWGNYDDRFLTDYGAKLIETEKKLSGNGREMPLAWQRMAMDPYLNHTGTDSGSDPMTGFMKALANSPGAATDFFNADFVTKDEDHEFERDTDGDGKNGKVGLTNFQYLFEERDWPQEVDRKGEDSIEGRNNLAMALEAATTGHPAGEMPTADTPPHSEDQSKLMSDIVRSVHEDPGRLTKYDHMSDSLGQIASEYLPDINRAMADDPSGNSDLLYPLVGSQAEFEHQEITRFLVTVGQHPDGNAAVEVGQKAYMSNLMDYHLNPDLPADQRYPQSPQETITEISRRSAEVSGTLAIGMQEAVVGKGSQEAKAFADSVAQQKNAWSGAIGTGIGVGVSFIATPVVGAVASGVSSTVSSMVLEHVFQQAETDVLTEAGTSAGRLWEESRERHATDSQTAALEAVKVHRLPYADQVAAWALEGRNDGFNDASTNVRRTADDLETEIPAAG</sequence>
<accession>A0ABV2WEK7</accession>
<evidence type="ECO:0000313" key="1">
    <source>
        <dbReference type="EMBL" id="MEU0711796.1"/>
    </source>
</evidence>
<evidence type="ECO:0008006" key="3">
    <source>
        <dbReference type="Google" id="ProtNLM"/>
    </source>
</evidence>
<dbReference type="EMBL" id="JBEXZR010000041">
    <property type="protein sequence ID" value="MEU0711796.1"/>
    <property type="molecule type" value="Genomic_DNA"/>
</dbReference>
<gene>
    <name evidence="1" type="ORF">ABZ508_30985</name>
</gene>
<reference evidence="1 2" key="1">
    <citation type="submission" date="2024-06" db="EMBL/GenBank/DDBJ databases">
        <title>The Natural Products Discovery Center: Release of the First 8490 Sequenced Strains for Exploring Actinobacteria Biosynthetic Diversity.</title>
        <authorList>
            <person name="Kalkreuter E."/>
            <person name="Kautsar S.A."/>
            <person name="Yang D."/>
            <person name="Bader C.D."/>
            <person name="Teijaro C.N."/>
            <person name="Fluegel L."/>
            <person name="Davis C.M."/>
            <person name="Simpson J.R."/>
            <person name="Lauterbach L."/>
            <person name="Steele A.D."/>
            <person name="Gui C."/>
            <person name="Meng S."/>
            <person name="Li G."/>
            <person name="Viehrig K."/>
            <person name="Ye F."/>
            <person name="Su P."/>
            <person name="Kiefer A.F."/>
            <person name="Nichols A."/>
            <person name="Cepeda A.J."/>
            <person name="Yan W."/>
            <person name="Fan B."/>
            <person name="Jiang Y."/>
            <person name="Adhikari A."/>
            <person name="Zheng C.-J."/>
            <person name="Schuster L."/>
            <person name="Cowan T.M."/>
            <person name="Smanski M.J."/>
            <person name="Chevrette M.G."/>
            <person name="De Carvalho L.P.S."/>
            <person name="Shen B."/>
        </authorList>
    </citation>
    <scope>NUCLEOTIDE SEQUENCE [LARGE SCALE GENOMIC DNA]</scope>
    <source>
        <strain evidence="1 2">NPDC006337</strain>
    </source>
</reference>
<proteinExistence type="predicted"/>
<comment type="caution">
    <text evidence="1">The sequence shown here is derived from an EMBL/GenBank/DDBJ whole genome shotgun (WGS) entry which is preliminary data.</text>
</comment>
<name>A0ABV2WEK7_9ACTN</name>
<protein>
    <recommendedName>
        <fullName evidence="3">AG2 protein</fullName>
    </recommendedName>
</protein>